<feature type="compositionally biased region" description="Acidic residues" evidence="3">
    <location>
        <begin position="35"/>
        <end position="48"/>
    </location>
</feature>
<accession>A0A9Q1CCT0</accession>
<comment type="caution">
    <text evidence="4">The sequence shown here is derived from an EMBL/GenBank/DDBJ whole genome shotgun (WGS) entry which is preliminary data.</text>
</comment>
<dbReference type="EMBL" id="JAIZAY010000004">
    <property type="protein sequence ID" value="KAJ8042932.1"/>
    <property type="molecule type" value="Genomic_DNA"/>
</dbReference>
<dbReference type="GO" id="GO:0000340">
    <property type="term" value="F:RNA 7-methylguanosine cap binding"/>
    <property type="evidence" value="ECO:0007669"/>
    <property type="project" value="InterPro"/>
</dbReference>
<feature type="compositionally biased region" description="Acidic residues" evidence="3">
    <location>
        <begin position="439"/>
        <end position="453"/>
    </location>
</feature>
<keyword evidence="5" id="KW-1185">Reference proteome</keyword>
<dbReference type="InterPro" id="IPR012677">
    <property type="entry name" value="Nucleotide-bd_a/b_plait_sf"/>
</dbReference>
<organism evidence="4 5">
    <name type="scientific">Holothuria leucospilota</name>
    <name type="common">Black long sea cucumber</name>
    <name type="synonym">Mertensiothuria leucospilota</name>
    <dbReference type="NCBI Taxonomy" id="206669"/>
    <lineage>
        <taxon>Eukaryota</taxon>
        <taxon>Metazoa</taxon>
        <taxon>Echinodermata</taxon>
        <taxon>Eleutherozoa</taxon>
        <taxon>Echinozoa</taxon>
        <taxon>Holothuroidea</taxon>
        <taxon>Aspidochirotacea</taxon>
        <taxon>Aspidochirotida</taxon>
        <taxon>Holothuriidae</taxon>
        <taxon>Holothuria</taxon>
    </lineage>
</organism>
<feature type="compositionally biased region" description="Basic and acidic residues" evidence="3">
    <location>
        <begin position="49"/>
        <end position="70"/>
    </location>
</feature>
<dbReference type="GO" id="GO:0005634">
    <property type="term" value="C:nucleus"/>
    <property type="evidence" value="ECO:0007669"/>
    <property type="project" value="TreeGrafter"/>
</dbReference>
<dbReference type="PANTHER" id="PTHR16291">
    <property type="entry name" value="NUCLEAR CAP-BINDING PROTEIN SUBUNIT 3"/>
    <property type="match status" value="1"/>
</dbReference>
<gene>
    <name evidence="4" type="ORF">HOLleu_09821</name>
</gene>
<dbReference type="InterPro" id="IPR019416">
    <property type="entry name" value="NCBP3"/>
</dbReference>
<evidence type="ECO:0000256" key="2">
    <source>
        <dbReference type="ARBA" id="ARBA00019876"/>
    </source>
</evidence>
<feature type="region of interest" description="Disordered" evidence="3">
    <location>
        <begin position="1"/>
        <end position="70"/>
    </location>
</feature>
<feature type="compositionally biased region" description="Basic and acidic residues" evidence="3">
    <location>
        <begin position="397"/>
        <end position="424"/>
    </location>
</feature>
<feature type="compositionally biased region" description="Acidic residues" evidence="3">
    <location>
        <begin position="385"/>
        <end position="396"/>
    </location>
</feature>
<proteinExistence type="inferred from homology"/>
<feature type="region of interest" description="Disordered" evidence="3">
    <location>
        <begin position="347"/>
        <end position="469"/>
    </location>
</feature>
<dbReference type="OrthoDB" id="422106at2759"/>
<reference evidence="4" key="1">
    <citation type="submission" date="2021-10" db="EMBL/GenBank/DDBJ databases">
        <title>Tropical sea cucumber genome reveals ecological adaptation and Cuvierian tubules defense mechanism.</title>
        <authorList>
            <person name="Chen T."/>
        </authorList>
    </citation>
    <scope>NUCLEOTIDE SEQUENCE</scope>
    <source>
        <strain evidence="4">Nanhai2018</strain>
        <tissue evidence="4">Muscle</tissue>
    </source>
</reference>
<feature type="compositionally biased region" description="Basic and acidic residues" evidence="3">
    <location>
        <begin position="1"/>
        <end position="12"/>
    </location>
</feature>
<feature type="compositionally biased region" description="Acidic residues" evidence="3">
    <location>
        <begin position="18"/>
        <end position="27"/>
    </location>
</feature>
<dbReference type="Pfam" id="PF10309">
    <property type="entry name" value="NCBP3"/>
    <property type="match status" value="1"/>
</dbReference>
<protein>
    <recommendedName>
        <fullName evidence="2">Nuclear cap-binding protein subunit 3</fullName>
    </recommendedName>
</protein>
<comment type="similarity">
    <text evidence="1">Belongs to the NCBP3 family.</text>
</comment>
<feature type="compositionally biased region" description="Acidic residues" evidence="3">
    <location>
        <begin position="228"/>
        <end position="242"/>
    </location>
</feature>
<feature type="compositionally biased region" description="Polar residues" evidence="3">
    <location>
        <begin position="425"/>
        <end position="435"/>
    </location>
</feature>
<dbReference type="AlphaFoldDB" id="A0A9Q1CCT0"/>
<feature type="region of interest" description="Disordered" evidence="3">
    <location>
        <begin position="199"/>
        <end position="284"/>
    </location>
</feature>
<dbReference type="Proteomes" id="UP001152320">
    <property type="component" value="Chromosome 4"/>
</dbReference>
<dbReference type="Gene3D" id="3.30.70.330">
    <property type="match status" value="1"/>
</dbReference>
<evidence type="ECO:0000256" key="3">
    <source>
        <dbReference type="SAM" id="MobiDB-lite"/>
    </source>
</evidence>
<dbReference type="PANTHER" id="PTHR16291:SF0">
    <property type="entry name" value="NUCLEAR CAP-BINDING PROTEIN SUBUNIT 3"/>
    <property type="match status" value="1"/>
</dbReference>
<evidence type="ECO:0000256" key="1">
    <source>
        <dbReference type="ARBA" id="ARBA00006069"/>
    </source>
</evidence>
<evidence type="ECO:0000313" key="5">
    <source>
        <dbReference type="Proteomes" id="UP001152320"/>
    </source>
</evidence>
<name>A0A9Q1CCT0_HOLLE</name>
<dbReference type="GO" id="GO:0003729">
    <property type="term" value="F:mRNA binding"/>
    <property type="evidence" value="ECO:0007669"/>
    <property type="project" value="InterPro"/>
</dbReference>
<evidence type="ECO:0000313" key="4">
    <source>
        <dbReference type="EMBL" id="KAJ8042932.1"/>
    </source>
</evidence>
<sequence>MGDHDKDQKEMENSSSESDSESDEDLAVLELIDASSDDEKDDEEDEEEEVKKNLVTETQHKPDARIDRPLSELVEENVKVKQYPNTMGGTFITGVDVLSKDAKQKREKRAERFGITKEEQKSGTGGDIQDIASVMLPPGSKIDGSTVRLEALHISGVDDMSTKDIFSYFRDYMPAAVEWINDTSCNVVWMDPPSAARALAGMSRARQQDPPSVEEESASKSSHATADSDTEPMEEDNEEDILDLISNKETGETERVPKSPQASSLPADTLNTDSMQSRPDSDMSEQAMECLEMVEADMRPVEVKSKDICRIGKSHPKADELLLRFACKDDKKQKGAYKHSQYYLKYGNPTFGGYKGLVSQSKRRHFRDGKYQPPISTRRKRRYEYEEEEEREESEDLYPRKRVDQKERENESRSRKLDLRERLNKASSQRTSSGSDGAEGGEEEEDEDAEDLDAELRHALGSSPKRSMQMYADEVEAELKKLREGADSQEPLYKVRDARESLKGRLSVRDRLGHIRGAPTPASSLENLKIIVDTQDDISEKSSSEGEEETVPKSKGPLRQGDDLRAWLHNRETSRKLLENLPSLKIEVQDDT</sequence>
<feature type="region of interest" description="Disordered" evidence="3">
    <location>
        <begin position="536"/>
        <end position="566"/>
    </location>
</feature>
<feature type="compositionally biased region" description="Polar residues" evidence="3">
    <location>
        <begin position="260"/>
        <end position="278"/>
    </location>
</feature>